<evidence type="ECO:0000256" key="6">
    <source>
        <dbReference type="ARBA" id="ARBA00023136"/>
    </source>
</evidence>
<dbReference type="GO" id="GO:0015031">
    <property type="term" value="P:protein transport"/>
    <property type="evidence" value="ECO:0007669"/>
    <property type="project" value="UniProtKB-KW"/>
</dbReference>
<dbReference type="KEGG" id="hws:RNZ46_14905"/>
<evidence type="ECO:0000256" key="4">
    <source>
        <dbReference type="ARBA" id="ARBA00022692"/>
    </source>
</evidence>
<name>A0AA97HQ26_9FLAO</name>
<accession>A0AA97HQ26</accession>
<proteinExistence type="inferred from homology"/>
<keyword evidence="7" id="KW-0653">Protein transport</keyword>
<keyword evidence="3" id="KW-1003">Cell membrane</keyword>
<keyword evidence="5 8" id="KW-1133">Transmembrane helix</keyword>
<dbReference type="Proteomes" id="UP001302486">
    <property type="component" value="Chromosome"/>
</dbReference>
<keyword evidence="10" id="KW-1185">Reference proteome</keyword>
<dbReference type="AlphaFoldDB" id="A0AA97HQ26"/>
<evidence type="ECO:0000256" key="7">
    <source>
        <dbReference type="RuleBase" id="RU003879"/>
    </source>
</evidence>
<reference evidence="10" key="1">
    <citation type="submission" date="2024-06" db="EMBL/GenBank/DDBJ databases">
        <title>Hwangdonia haimaensis gen. nov., sp. nov., a member of the family Flavobacteriaceae isolated from the haima cold seep.</title>
        <authorList>
            <person name="Li J."/>
        </authorList>
    </citation>
    <scope>NUCLEOTIDE SEQUENCE [LARGE SCALE GENOMIC DNA]</scope>
    <source>
        <strain evidence="10">SCSIO 19198</strain>
    </source>
</reference>
<keyword evidence="7" id="KW-0813">Transport</keyword>
<dbReference type="RefSeq" id="WP_316982963.1">
    <property type="nucleotide sequence ID" value="NZ_CP136521.1"/>
</dbReference>
<dbReference type="GO" id="GO:0022857">
    <property type="term" value="F:transmembrane transporter activity"/>
    <property type="evidence" value="ECO:0007669"/>
    <property type="project" value="InterPro"/>
</dbReference>
<dbReference type="GO" id="GO:0005886">
    <property type="term" value="C:plasma membrane"/>
    <property type="evidence" value="ECO:0007669"/>
    <property type="project" value="UniProtKB-SubCell"/>
</dbReference>
<gene>
    <name evidence="9" type="ORF">RNZ46_14905</name>
</gene>
<dbReference type="PANTHER" id="PTHR30558">
    <property type="entry name" value="EXBD MEMBRANE COMPONENT OF PMF-DRIVEN MACROMOLECULE IMPORT SYSTEM"/>
    <property type="match status" value="1"/>
</dbReference>
<comment type="similarity">
    <text evidence="2 7">Belongs to the ExbD/TolR family.</text>
</comment>
<dbReference type="Pfam" id="PF02472">
    <property type="entry name" value="ExbD"/>
    <property type="match status" value="1"/>
</dbReference>
<feature type="transmembrane region" description="Helical" evidence="8">
    <location>
        <begin position="12"/>
        <end position="32"/>
    </location>
</feature>
<evidence type="ECO:0000256" key="2">
    <source>
        <dbReference type="ARBA" id="ARBA00005811"/>
    </source>
</evidence>
<dbReference type="InterPro" id="IPR003400">
    <property type="entry name" value="ExbD"/>
</dbReference>
<organism evidence="9 10">
    <name type="scientific">Hwangdonia lutea</name>
    <dbReference type="NCBI Taxonomy" id="3075823"/>
    <lineage>
        <taxon>Bacteria</taxon>
        <taxon>Pseudomonadati</taxon>
        <taxon>Bacteroidota</taxon>
        <taxon>Flavobacteriia</taxon>
        <taxon>Flavobacteriales</taxon>
        <taxon>Flavobacteriaceae</taxon>
        <taxon>Hwangdonia</taxon>
    </lineage>
</organism>
<evidence type="ECO:0000256" key="5">
    <source>
        <dbReference type="ARBA" id="ARBA00022989"/>
    </source>
</evidence>
<dbReference type="PANTHER" id="PTHR30558:SF3">
    <property type="entry name" value="BIOPOLYMER TRANSPORT PROTEIN EXBD-RELATED"/>
    <property type="match status" value="1"/>
</dbReference>
<evidence type="ECO:0000256" key="3">
    <source>
        <dbReference type="ARBA" id="ARBA00022475"/>
    </source>
</evidence>
<sequence length="183" mass="20741">MRHSKLIPEVNAGSMADIAFLLLIFFLVTATIPKDKGINRMLPKYSEIPTNVPINERNILRIMINNNNEIMLENELIALEDLKEATKNFIDNNGDASCNYCNGAQSENASDHPKKAVVSLQTGKQTSYQQFIAVQDELTKAYFELRQIYSQNILKKEVDNLSKTDLKKVKEAYPFILSEALTK</sequence>
<protein>
    <submittedName>
        <fullName evidence="9">Biopolymer transporter ExbD</fullName>
    </submittedName>
</protein>
<evidence type="ECO:0000313" key="10">
    <source>
        <dbReference type="Proteomes" id="UP001302486"/>
    </source>
</evidence>
<evidence type="ECO:0000256" key="8">
    <source>
        <dbReference type="SAM" id="Phobius"/>
    </source>
</evidence>
<comment type="subcellular location">
    <subcellularLocation>
        <location evidence="1">Cell membrane</location>
        <topology evidence="1">Single-pass membrane protein</topology>
    </subcellularLocation>
    <subcellularLocation>
        <location evidence="7">Cell membrane</location>
        <topology evidence="7">Single-pass type II membrane protein</topology>
    </subcellularLocation>
</comment>
<evidence type="ECO:0000256" key="1">
    <source>
        <dbReference type="ARBA" id="ARBA00004162"/>
    </source>
</evidence>
<keyword evidence="4 7" id="KW-0812">Transmembrane</keyword>
<evidence type="ECO:0000313" key="9">
    <source>
        <dbReference type="EMBL" id="WOD43277.1"/>
    </source>
</evidence>
<dbReference type="EMBL" id="CP136521">
    <property type="protein sequence ID" value="WOD43277.1"/>
    <property type="molecule type" value="Genomic_DNA"/>
</dbReference>
<keyword evidence="6 8" id="KW-0472">Membrane</keyword>